<gene>
    <name evidence="2" type="ORF">Psi01_76770</name>
</gene>
<evidence type="ECO:0000259" key="1">
    <source>
        <dbReference type="Pfam" id="PF01636"/>
    </source>
</evidence>
<accession>A0A8J3SQH6</accession>
<name>A0A8J3SQH6_9ACTN</name>
<dbReference type="InterPro" id="IPR002575">
    <property type="entry name" value="Aminoglycoside_PTrfase"/>
</dbReference>
<evidence type="ECO:0000313" key="3">
    <source>
        <dbReference type="Proteomes" id="UP000619788"/>
    </source>
</evidence>
<dbReference type="PANTHER" id="PTHR21310">
    <property type="entry name" value="AMINOGLYCOSIDE PHOSPHOTRANSFERASE-RELATED-RELATED"/>
    <property type="match status" value="1"/>
</dbReference>
<evidence type="ECO:0000313" key="2">
    <source>
        <dbReference type="EMBL" id="GIH97047.1"/>
    </source>
</evidence>
<dbReference type="SUPFAM" id="SSF56112">
    <property type="entry name" value="Protein kinase-like (PK-like)"/>
    <property type="match status" value="1"/>
</dbReference>
<dbReference type="Gene3D" id="3.90.1200.10">
    <property type="match status" value="1"/>
</dbReference>
<dbReference type="RefSeq" id="WP_204069069.1">
    <property type="nucleotide sequence ID" value="NZ_BOOJ01000076.1"/>
</dbReference>
<dbReference type="Proteomes" id="UP000619788">
    <property type="component" value="Unassembled WGS sequence"/>
</dbReference>
<feature type="domain" description="Aminoglycoside phosphotransferase" evidence="1">
    <location>
        <begin position="21"/>
        <end position="229"/>
    </location>
</feature>
<reference evidence="2 3" key="1">
    <citation type="submission" date="2021-01" db="EMBL/GenBank/DDBJ databases">
        <title>Whole genome shotgun sequence of Planobispora siamensis NBRC 107568.</title>
        <authorList>
            <person name="Komaki H."/>
            <person name="Tamura T."/>
        </authorList>
    </citation>
    <scope>NUCLEOTIDE SEQUENCE [LARGE SCALE GENOMIC DNA]</scope>
    <source>
        <strain evidence="2 3">NBRC 107568</strain>
    </source>
</reference>
<proteinExistence type="predicted"/>
<comment type="caution">
    <text evidence="2">The sequence shown here is derived from an EMBL/GenBank/DDBJ whole genome shotgun (WGS) entry which is preliminary data.</text>
</comment>
<organism evidence="2 3">
    <name type="scientific">Planobispora siamensis</name>
    <dbReference type="NCBI Taxonomy" id="936338"/>
    <lineage>
        <taxon>Bacteria</taxon>
        <taxon>Bacillati</taxon>
        <taxon>Actinomycetota</taxon>
        <taxon>Actinomycetes</taxon>
        <taxon>Streptosporangiales</taxon>
        <taxon>Streptosporangiaceae</taxon>
        <taxon>Planobispora</taxon>
    </lineage>
</organism>
<dbReference type="Pfam" id="PF01636">
    <property type="entry name" value="APH"/>
    <property type="match status" value="1"/>
</dbReference>
<sequence length="281" mass="30205">MNAAEVRSVLTQCLPGYQADTVTLLEEGEDNRAFDVDGALVVRFALEPDPAAIDREARLLNAVAAVVPVPVPVPAFVLAERGCLAYPKLPGIPLLDLPQRLEHAESLAAQLSGLLAVLHAIPPESMAGLAAVDDQPMTEWLAEAAAFYPAVAGRLPARFRPRVEAFLAADPPSRGHVRVFTHNDLGAEHVLVDAATWAVTGILDWTDAALTDPAYDHGLLHRDLGPAVLAELPSDVRERAVFYARCSVLEELAYALESGKRKYAANALSALPWLFGQVESR</sequence>
<dbReference type="EMBL" id="BOOJ01000076">
    <property type="protein sequence ID" value="GIH97047.1"/>
    <property type="molecule type" value="Genomic_DNA"/>
</dbReference>
<dbReference type="Gene3D" id="3.30.200.20">
    <property type="entry name" value="Phosphorylase Kinase, domain 1"/>
    <property type="match status" value="1"/>
</dbReference>
<dbReference type="InterPro" id="IPR011009">
    <property type="entry name" value="Kinase-like_dom_sf"/>
</dbReference>
<dbReference type="AlphaFoldDB" id="A0A8J3SQH6"/>
<protein>
    <recommendedName>
        <fullName evidence="1">Aminoglycoside phosphotransferase domain-containing protein</fullName>
    </recommendedName>
</protein>
<keyword evidence="3" id="KW-1185">Reference proteome</keyword>
<dbReference type="InterPro" id="IPR051678">
    <property type="entry name" value="AGP_Transferase"/>
</dbReference>